<accession>A0A2S5T874</accession>
<keyword evidence="1" id="KW-0472">Membrane</keyword>
<dbReference type="RefSeq" id="WP_104355973.1">
    <property type="nucleotide sequence ID" value="NZ_CALFFA010000013.1"/>
</dbReference>
<keyword evidence="4" id="KW-1185">Reference proteome</keyword>
<keyword evidence="1" id="KW-1133">Transmembrane helix</keyword>
<dbReference type="Proteomes" id="UP000294772">
    <property type="component" value="Unassembled WGS sequence"/>
</dbReference>
<dbReference type="EMBL" id="PSNY01000002">
    <property type="protein sequence ID" value="PPE71183.1"/>
    <property type="molecule type" value="Genomic_DNA"/>
</dbReference>
<proteinExistence type="predicted"/>
<comment type="caution">
    <text evidence="2">The sequence shown here is derived from an EMBL/GenBank/DDBJ whole genome shotgun (WGS) entry which is preliminary data.</text>
</comment>
<reference evidence="2 4" key="1">
    <citation type="submission" date="2018-02" db="EMBL/GenBank/DDBJ databases">
        <title>Reclassifiation of [Polyangium] brachysporum DSM 7029 as Guopingzhaonella breviflexa gen. nov., sp. nov., a member of the family Comamonadaceae.</title>
        <authorList>
            <person name="Tang B."/>
        </authorList>
    </citation>
    <scope>NUCLEOTIDE SEQUENCE [LARGE SCALE GENOMIC DNA]</scope>
    <source>
        <strain evidence="2 4">DSM 15344</strain>
    </source>
</reference>
<reference evidence="3 5" key="2">
    <citation type="submission" date="2019-03" db="EMBL/GenBank/DDBJ databases">
        <title>Genomic Encyclopedia of Type Strains, Phase IV (KMG-IV): sequencing the most valuable type-strain genomes for metagenomic binning, comparative biology and taxonomic classification.</title>
        <authorList>
            <person name="Goeker M."/>
        </authorList>
    </citation>
    <scope>NUCLEOTIDE SEQUENCE [LARGE SCALE GENOMIC DNA]</scope>
    <source>
        <strain evidence="3 5">DSM 15264</strain>
    </source>
</reference>
<protein>
    <submittedName>
        <fullName evidence="2">Uncharacterized protein</fullName>
    </submittedName>
</protein>
<organism evidence="2 4">
    <name type="scientific">Caldimonas thermodepolymerans</name>
    <dbReference type="NCBI Taxonomy" id="215580"/>
    <lineage>
        <taxon>Bacteria</taxon>
        <taxon>Pseudomonadati</taxon>
        <taxon>Pseudomonadota</taxon>
        <taxon>Betaproteobacteria</taxon>
        <taxon>Burkholderiales</taxon>
        <taxon>Sphaerotilaceae</taxon>
        <taxon>Caldimonas</taxon>
    </lineage>
</organism>
<sequence length="66" mass="7016">MEALNPAKVFEKKAIFAATVFIVATVLLLLGDLSQELWADIVKWDLGLFLAAEVGGAFAGNLAAPR</sequence>
<feature type="transmembrane region" description="Helical" evidence="1">
    <location>
        <begin position="14"/>
        <end position="34"/>
    </location>
</feature>
<dbReference type="AlphaFoldDB" id="A0A2S5T874"/>
<evidence type="ECO:0000313" key="3">
    <source>
        <dbReference type="EMBL" id="TCP06140.1"/>
    </source>
</evidence>
<dbReference type="Proteomes" id="UP000239406">
    <property type="component" value="Unassembled WGS sequence"/>
</dbReference>
<dbReference type="EMBL" id="SLXF01000007">
    <property type="protein sequence ID" value="TCP06140.1"/>
    <property type="molecule type" value="Genomic_DNA"/>
</dbReference>
<evidence type="ECO:0000256" key="1">
    <source>
        <dbReference type="SAM" id="Phobius"/>
    </source>
</evidence>
<evidence type="ECO:0000313" key="4">
    <source>
        <dbReference type="Proteomes" id="UP000239406"/>
    </source>
</evidence>
<evidence type="ECO:0000313" key="2">
    <source>
        <dbReference type="EMBL" id="PPE71183.1"/>
    </source>
</evidence>
<keyword evidence="1" id="KW-0812">Transmembrane</keyword>
<name>A0A2S5T874_9BURK</name>
<gene>
    <name evidence="2" type="ORF">C1702_01810</name>
    <name evidence="3" type="ORF">EV676_10710</name>
</gene>
<evidence type="ECO:0000313" key="5">
    <source>
        <dbReference type="Proteomes" id="UP000294772"/>
    </source>
</evidence>
<feature type="transmembrane region" description="Helical" evidence="1">
    <location>
        <begin position="46"/>
        <end position="64"/>
    </location>
</feature>